<dbReference type="OrthoDB" id="1935586at2759"/>
<dbReference type="EMBL" id="QJKJ01002605">
    <property type="protein sequence ID" value="RDY02061.1"/>
    <property type="molecule type" value="Genomic_DNA"/>
</dbReference>
<comment type="caution">
    <text evidence="1">The sequence shown here is derived from an EMBL/GenBank/DDBJ whole genome shotgun (WGS) entry which is preliminary data.</text>
</comment>
<evidence type="ECO:0000313" key="1">
    <source>
        <dbReference type="EMBL" id="RDY02061.1"/>
    </source>
</evidence>
<gene>
    <name evidence="1" type="ORF">CR513_14530</name>
</gene>
<keyword evidence="2" id="KW-1185">Reference proteome</keyword>
<dbReference type="Gene3D" id="3.30.420.10">
    <property type="entry name" value="Ribonuclease H-like superfamily/Ribonuclease H"/>
    <property type="match status" value="1"/>
</dbReference>
<dbReference type="STRING" id="157652.A0A371HGX5"/>
<protein>
    <recommendedName>
        <fullName evidence="3">Integrase catalytic domain-containing protein</fullName>
    </recommendedName>
</protein>
<name>A0A371HGX5_MUCPR</name>
<dbReference type="InterPro" id="IPR036397">
    <property type="entry name" value="RNaseH_sf"/>
</dbReference>
<dbReference type="InterPro" id="IPR012337">
    <property type="entry name" value="RNaseH-like_sf"/>
</dbReference>
<evidence type="ECO:0000313" key="2">
    <source>
        <dbReference type="Proteomes" id="UP000257109"/>
    </source>
</evidence>
<dbReference type="PANTHER" id="PTHR35046">
    <property type="entry name" value="ZINC KNUCKLE (CCHC-TYPE) FAMILY PROTEIN"/>
    <property type="match status" value="1"/>
</dbReference>
<dbReference type="AlphaFoldDB" id="A0A371HGX5"/>
<dbReference type="Proteomes" id="UP000257109">
    <property type="component" value="Unassembled WGS sequence"/>
</dbReference>
<accession>A0A371HGX5</accession>
<evidence type="ECO:0008006" key="3">
    <source>
        <dbReference type="Google" id="ProtNLM"/>
    </source>
</evidence>
<dbReference type="PANTHER" id="PTHR35046:SF9">
    <property type="entry name" value="RNA-DIRECTED DNA POLYMERASE"/>
    <property type="match status" value="1"/>
</dbReference>
<sequence>MIRHKQGELNVVIDALSRRHTLIVMLETKMLGLDCIKELYERTLIFVILMSCRKLCVLMSSIKQLLVTEAHESGLMGHFGEFSKMAHFILCHRSDDASQVANLFFKKVVRIHSLPRTIMSDRDSKFLGHFWRLETRLLYSTTCHPQMDRQTNIVNITLEWIPYMEFAYNRVFNTTTSHSPFELAYYFNPFSPLDLFPLPILPNCVNDEGLSKA</sequence>
<reference evidence="1" key="1">
    <citation type="submission" date="2018-05" db="EMBL/GenBank/DDBJ databases">
        <title>Draft genome of Mucuna pruriens seed.</title>
        <authorList>
            <person name="Nnadi N.E."/>
            <person name="Vos R."/>
            <person name="Hasami M.H."/>
            <person name="Devisetty U.K."/>
            <person name="Aguiy J.C."/>
        </authorList>
    </citation>
    <scope>NUCLEOTIDE SEQUENCE [LARGE SCALE GENOMIC DNA]</scope>
    <source>
        <strain evidence="1">JCA_2017</strain>
    </source>
</reference>
<proteinExistence type="predicted"/>
<dbReference type="SUPFAM" id="SSF53098">
    <property type="entry name" value="Ribonuclease H-like"/>
    <property type="match status" value="1"/>
</dbReference>
<dbReference type="GO" id="GO:0003676">
    <property type="term" value="F:nucleic acid binding"/>
    <property type="evidence" value="ECO:0007669"/>
    <property type="project" value="InterPro"/>
</dbReference>
<organism evidence="1 2">
    <name type="scientific">Mucuna pruriens</name>
    <name type="common">Velvet bean</name>
    <name type="synonym">Dolichos pruriens</name>
    <dbReference type="NCBI Taxonomy" id="157652"/>
    <lineage>
        <taxon>Eukaryota</taxon>
        <taxon>Viridiplantae</taxon>
        <taxon>Streptophyta</taxon>
        <taxon>Embryophyta</taxon>
        <taxon>Tracheophyta</taxon>
        <taxon>Spermatophyta</taxon>
        <taxon>Magnoliopsida</taxon>
        <taxon>eudicotyledons</taxon>
        <taxon>Gunneridae</taxon>
        <taxon>Pentapetalae</taxon>
        <taxon>rosids</taxon>
        <taxon>fabids</taxon>
        <taxon>Fabales</taxon>
        <taxon>Fabaceae</taxon>
        <taxon>Papilionoideae</taxon>
        <taxon>50 kb inversion clade</taxon>
        <taxon>NPAAA clade</taxon>
        <taxon>indigoferoid/millettioid clade</taxon>
        <taxon>Phaseoleae</taxon>
        <taxon>Mucuna</taxon>
    </lineage>
</organism>
<feature type="non-terminal residue" evidence="1">
    <location>
        <position position="1"/>
    </location>
</feature>